<name>A0AAU8AYV7_9CAUD</name>
<proteinExistence type="predicted"/>
<evidence type="ECO:0000313" key="2">
    <source>
        <dbReference type="EMBL" id="XCD05142.1"/>
    </source>
</evidence>
<feature type="compositionally biased region" description="Basic and acidic residues" evidence="1">
    <location>
        <begin position="1"/>
        <end position="16"/>
    </location>
</feature>
<sequence length="32" mass="3514">MISETPKETSKTKDFGSKSLTFDSNKKGPNPL</sequence>
<organism evidence="2">
    <name type="scientific">Dulem virus 35</name>
    <dbReference type="NCBI Taxonomy" id="3145753"/>
    <lineage>
        <taxon>Viruses</taxon>
        <taxon>Duplodnaviria</taxon>
        <taxon>Heunggongvirae</taxon>
        <taxon>Uroviricota</taxon>
        <taxon>Caudoviricetes</taxon>
    </lineage>
</organism>
<dbReference type="EMBL" id="PP511522">
    <property type="protein sequence ID" value="XCD05142.1"/>
    <property type="molecule type" value="Genomic_DNA"/>
</dbReference>
<protein>
    <submittedName>
        <fullName evidence="2">Uncharacterized protein</fullName>
    </submittedName>
</protein>
<reference evidence="2" key="1">
    <citation type="submission" date="2024-03" db="EMBL/GenBank/DDBJ databases">
        <title>Diverse circular DNA viruses in blood, oral, and fecal samples of captive lemurs.</title>
        <authorList>
            <person name="Paietta E.N."/>
            <person name="Kraberger S."/>
            <person name="Lund M.C."/>
            <person name="Custer J.M."/>
            <person name="Vargas K.M."/>
            <person name="Ehmke E.E."/>
            <person name="Yoder A.D."/>
            <person name="Varsani A."/>
        </authorList>
    </citation>
    <scope>NUCLEOTIDE SEQUENCE</scope>
    <source>
        <strain evidence="2">Duke_24FS_4</strain>
    </source>
</reference>
<evidence type="ECO:0000256" key="1">
    <source>
        <dbReference type="SAM" id="MobiDB-lite"/>
    </source>
</evidence>
<accession>A0AAU8AYV7</accession>
<feature type="region of interest" description="Disordered" evidence="1">
    <location>
        <begin position="1"/>
        <end position="32"/>
    </location>
</feature>